<evidence type="ECO:0008006" key="11">
    <source>
        <dbReference type="Google" id="ProtNLM"/>
    </source>
</evidence>
<evidence type="ECO:0000259" key="7">
    <source>
        <dbReference type="Pfam" id="PF13229"/>
    </source>
</evidence>
<keyword evidence="2" id="KW-0964">Secreted</keyword>
<dbReference type="SUPFAM" id="SSF51126">
    <property type="entry name" value="Pectin lyase-like"/>
    <property type="match status" value="1"/>
</dbReference>
<feature type="region of interest" description="Disordered" evidence="4">
    <location>
        <begin position="750"/>
        <end position="777"/>
    </location>
</feature>
<dbReference type="CDD" id="cd04084">
    <property type="entry name" value="CBM6_xylanase-like"/>
    <property type="match status" value="1"/>
</dbReference>
<dbReference type="Pfam" id="PF21258">
    <property type="entry name" value="Glyco_hydro_120_ins"/>
    <property type="match status" value="1"/>
</dbReference>
<evidence type="ECO:0000313" key="9">
    <source>
        <dbReference type="EMBL" id="SMO71954.1"/>
    </source>
</evidence>
<dbReference type="InterPro" id="IPR052052">
    <property type="entry name" value="Polysaccharide_Lyase_9"/>
</dbReference>
<dbReference type="PANTHER" id="PTHR40088:SF2">
    <property type="entry name" value="SECRETED SUGAR HYDROLASE"/>
    <property type="match status" value="1"/>
</dbReference>
<dbReference type="Gene3D" id="2.60.120.260">
    <property type="entry name" value="Galactose-binding domain-like"/>
    <property type="match status" value="1"/>
</dbReference>
<keyword evidence="10" id="KW-1185">Reference proteome</keyword>
<keyword evidence="3 5" id="KW-0732">Signal</keyword>
<dbReference type="InterPro" id="IPR011050">
    <property type="entry name" value="Pectin_lyase_fold/virulence"/>
</dbReference>
<dbReference type="InterPro" id="IPR005084">
    <property type="entry name" value="CBM6"/>
</dbReference>
<name>A0A521DJN7_9SPHI</name>
<evidence type="ECO:0000256" key="3">
    <source>
        <dbReference type="ARBA" id="ARBA00022729"/>
    </source>
</evidence>
<evidence type="ECO:0000313" key="10">
    <source>
        <dbReference type="Proteomes" id="UP000315971"/>
    </source>
</evidence>
<evidence type="ECO:0000256" key="4">
    <source>
        <dbReference type="SAM" id="MobiDB-lite"/>
    </source>
</evidence>
<evidence type="ECO:0000259" key="6">
    <source>
        <dbReference type="Pfam" id="PF03422"/>
    </source>
</evidence>
<sequence length="777" mass="85526">MCSCVLTMRRLLFTLLVLSTISVLAKDKTGRKQTTYKEYHVAVNGNDKNVGSLAKPFKTIRAAANKAMPGDVITVHAGIYRERIDPPRGGSSDKERITYQAASGEKVIITGSEPAKGWEKVQNDTWKLTLPNLFFGQTNPFDEEIYGSWYQGKGKPNHTGSIYLNENRIRETFSHDEVIKPAGKQPLWYAEADGNGGPILMNFEWIRPHGGAQMTSMQASVENGDQAICASVLDRWPFGYLKNGSILHFDGVDFGNGTDVLDFQAATLAKGGTVEMHLKNPDGELLGSALVTNTGDWEKFAVFNLKMLRELSGKQDVCFIIKAPALKSDGKTTIWAQFPGIVDPNKTAVEISVRSQVFYPSKTGINYITVRGFTLENAATNWASPSAEQPGLIGPRWAKGWVIENNIIRNSRCSGISLGRPTFGHSHHYQKLPSKVYPEPNGGQTEQQLIDYFENASWTKEEAGFHIIRNNQIYDCGQAGIVGCSGGAFSLIEGNDIHDICLGETFDGAEMAGIKLHFAIDAVLRNNHIYNTIRGLWLDWGSQGAQIIGNVFHDNNAAEDVFIEVCHGPILFANNILLSQHPVNLGAQGIAMVHNFINGTISGGMDRCAGGRYSFLYQPHTTISVGKSANSGGDWQWYNNILTGKAALGKWDEPKLPVKYAGNVFTKGAKDLANDPTALIYPDFDTNVRIVQKTEGWYLSLKVSSDWKKETKRKLVTTESLGKAAIPNQGFTNPDGSPIAIDYDYFGNKRNPENPFPGPFELSGDSNQEIKVWPKKS</sequence>
<dbReference type="InterPro" id="IPR039448">
    <property type="entry name" value="Beta_helix"/>
</dbReference>
<dbReference type="Gene3D" id="2.160.20.10">
    <property type="entry name" value="Single-stranded right-handed beta-helix, Pectin lyase-like"/>
    <property type="match status" value="2"/>
</dbReference>
<feature type="domain" description="CBM6" evidence="6">
    <location>
        <begin position="239"/>
        <end position="323"/>
    </location>
</feature>
<dbReference type="PANTHER" id="PTHR40088">
    <property type="entry name" value="PECTATE LYASE (EUROFUNG)"/>
    <property type="match status" value="1"/>
</dbReference>
<evidence type="ECO:0000256" key="2">
    <source>
        <dbReference type="ARBA" id="ARBA00022525"/>
    </source>
</evidence>
<feature type="signal peptide" evidence="5">
    <location>
        <begin position="1"/>
        <end position="25"/>
    </location>
</feature>
<dbReference type="InterPro" id="IPR049169">
    <property type="entry name" value="Glyco_hydro_120_ins"/>
</dbReference>
<dbReference type="GO" id="GO:0016837">
    <property type="term" value="F:carbon-oxygen lyase activity, acting on polysaccharides"/>
    <property type="evidence" value="ECO:0007669"/>
    <property type="project" value="TreeGrafter"/>
</dbReference>
<organism evidence="9 10">
    <name type="scientific">Solitalea koreensis</name>
    <dbReference type="NCBI Taxonomy" id="543615"/>
    <lineage>
        <taxon>Bacteria</taxon>
        <taxon>Pseudomonadati</taxon>
        <taxon>Bacteroidota</taxon>
        <taxon>Sphingobacteriia</taxon>
        <taxon>Sphingobacteriales</taxon>
        <taxon>Sphingobacteriaceae</taxon>
        <taxon>Solitalea</taxon>
    </lineage>
</organism>
<dbReference type="InterPro" id="IPR008979">
    <property type="entry name" value="Galactose-bd-like_sf"/>
</dbReference>
<dbReference type="Pfam" id="PF13229">
    <property type="entry name" value="Beta_helix"/>
    <property type="match status" value="1"/>
</dbReference>
<evidence type="ECO:0000256" key="5">
    <source>
        <dbReference type="SAM" id="SignalP"/>
    </source>
</evidence>
<proteinExistence type="predicted"/>
<dbReference type="SMART" id="SM00710">
    <property type="entry name" value="PbH1"/>
    <property type="match status" value="4"/>
</dbReference>
<dbReference type="EMBL" id="FXSZ01000007">
    <property type="protein sequence ID" value="SMO71954.1"/>
    <property type="molecule type" value="Genomic_DNA"/>
</dbReference>
<evidence type="ECO:0000259" key="8">
    <source>
        <dbReference type="Pfam" id="PF21258"/>
    </source>
</evidence>
<dbReference type="Proteomes" id="UP000315971">
    <property type="component" value="Unassembled WGS sequence"/>
</dbReference>
<feature type="chain" id="PRO_5021975585" description="Right handed beta helix region" evidence="5">
    <location>
        <begin position="26"/>
        <end position="777"/>
    </location>
</feature>
<gene>
    <name evidence="9" type="ORF">SAMN06265350_10759</name>
</gene>
<dbReference type="OrthoDB" id="9767990at2"/>
<dbReference type="AlphaFoldDB" id="A0A521DJN7"/>
<accession>A0A521DJN7</accession>
<dbReference type="SUPFAM" id="SSF49785">
    <property type="entry name" value="Galactose-binding domain-like"/>
    <property type="match status" value="1"/>
</dbReference>
<dbReference type="InterPro" id="IPR006626">
    <property type="entry name" value="PbH1"/>
</dbReference>
<feature type="domain" description="Glycoside hydrolase 120 insertion" evidence="8">
    <location>
        <begin position="116"/>
        <end position="186"/>
    </location>
</feature>
<dbReference type="GO" id="GO:0005576">
    <property type="term" value="C:extracellular region"/>
    <property type="evidence" value="ECO:0007669"/>
    <property type="project" value="UniProtKB-SubCell"/>
</dbReference>
<protein>
    <recommendedName>
        <fullName evidence="11">Right handed beta helix region</fullName>
    </recommendedName>
</protein>
<dbReference type="Pfam" id="PF03422">
    <property type="entry name" value="CBM_6"/>
    <property type="match status" value="1"/>
</dbReference>
<feature type="domain" description="Right handed beta helix" evidence="7">
    <location>
        <begin position="466"/>
        <end position="580"/>
    </location>
</feature>
<dbReference type="GO" id="GO:0030246">
    <property type="term" value="F:carbohydrate binding"/>
    <property type="evidence" value="ECO:0007669"/>
    <property type="project" value="InterPro"/>
</dbReference>
<reference evidence="9 10" key="1">
    <citation type="submission" date="2017-05" db="EMBL/GenBank/DDBJ databases">
        <authorList>
            <person name="Varghese N."/>
            <person name="Submissions S."/>
        </authorList>
    </citation>
    <scope>NUCLEOTIDE SEQUENCE [LARGE SCALE GENOMIC DNA]</scope>
    <source>
        <strain evidence="9 10">DSM 21342</strain>
    </source>
</reference>
<comment type="subcellular location">
    <subcellularLocation>
        <location evidence="1">Secreted</location>
    </subcellularLocation>
</comment>
<dbReference type="InterPro" id="IPR012334">
    <property type="entry name" value="Pectin_lyas_fold"/>
</dbReference>
<evidence type="ECO:0000256" key="1">
    <source>
        <dbReference type="ARBA" id="ARBA00004613"/>
    </source>
</evidence>